<sequence>MRFCCNDTGINLNKDMFENEAALKRLHEIGFEVIGVHGVDTATEDTVLRFRDLAEHYGITVAMSPCGSQPAHPDTRKRQIEHDRLKSILRKMKMIGGDLIHITGGSYDGTGWWYHPKNFTEEALDDVVAETKKLVPYAEDSGICICPETTQWCIIYSPQRMKEFVDRVASDNVQITFDPVNHMQPGRIHNSGVWMRETIDFLGDRIGQLHVKDVQVEPHLVSQINEAPLGTGLLDHEAVITASRGLEPWKLFSLEHFNDPTVDPMVQRDRGYRYIENAAHQLGHKWSERRLTRQRWLHSKI</sequence>
<organism evidence="2 3">
    <name type="scientific">Candidatus Moanibacter tarae</name>
    <dbReference type="NCBI Taxonomy" id="2200854"/>
    <lineage>
        <taxon>Bacteria</taxon>
        <taxon>Pseudomonadati</taxon>
        <taxon>Verrucomicrobiota</taxon>
        <taxon>Opitutia</taxon>
        <taxon>Puniceicoccales</taxon>
        <taxon>Puniceicoccales incertae sedis</taxon>
        <taxon>Candidatus Moanibacter</taxon>
    </lineage>
</organism>
<evidence type="ECO:0000313" key="3">
    <source>
        <dbReference type="Proteomes" id="UP000247465"/>
    </source>
</evidence>
<dbReference type="InterPro" id="IPR013022">
    <property type="entry name" value="Xyl_isomerase-like_TIM-brl"/>
</dbReference>
<dbReference type="SUPFAM" id="SSF51658">
    <property type="entry name" value="Xylose isomerase-like"/>
    <property type="match status" value="1"/>
</dbReference>
<protein>
    <recommendedName>
        <fullName evidence="1">Xylose isomerase-like TIM barrel domain-containing protein</fullName>
    </recommendedName>
</protein>
<dbReference type="InterPro" id="IPR050312">
    <property type="entry name" value="IolE/XylAMocC-like"/>
</dbReference>
<dbReference type="EMBL" id="CP029803">
    <property type="protein sequence ID" value="AWT58832.1"/>
    <property type="molecule type" value="Genomic_DNA"/>
</dbReference>
<dbReference type="InterPro" id="IPR036237">
    <property type="entry name" value="Xyl_isomerase-like_sf"/>
</dbReference>
<dbReference type="PANTHER" id="PTHR12110">
    <property type="entry name" value="HYDROXYPYRUVATE ISOMERASE"/>
    <property type="match status" value="1"/>
</dbReference>
<dbReference type="AlphaFoldDB" id="A0A2Z4AN98"/>
<gene>
    <name evidence="2" type="ORF">DF168_00004</name>
</gene>
<dbReference type="Proteomes" id="UP000247465">
    <property type="component" value="Chromosome"/>
</dbReference>
<dbReference type="KEGG" id="mtar:DF168_00004"/>
<proteinExistence type="predicted"/>
<evidence type="ECO:0000313" key="2">
    <source>
        <dbReference type="EMBL" id="AWT58832.1"/>
    </source>
</evidence>
<feature type="domain" description="Xylose isomerase-like TIM barrel" evidence="1">
    <location>
        <begin position="24"/>
        <end position="263"/>
    </location>
</feature>
<name>A0A2Z4AN98_9BACT</name>
<reference evidence="2 3" key="1">
    <citation type="submission" date="2018-06" db="EMBL/GenBank/DDBJ databases">
        <title>Draft Genome Sequence of a Novel Marine Bacterium Related to the Verrucomicrobia.</title>
        <authorList>
            <person name="Vosseberg J."/>
            <person name="Martijn J."/>
            <person name="Ettema T.J.G."/>
        </authorList>
    </citation>
    <scope>NUCLEOTIDE SEQUENCE [LARGE SCALE GENOMIC DNA]</scope>
    <source>
        <strain evidence="2">TARA_B100001123</strain>
    </source>
</reference>
<evidence type="ECO:0000259" key="1">
    <source>
        <dbReference type="Pfam" id="PF01261"/>
    </source>
</evidence>
<accession>A0A2Z4AN98</accession>
<dbReference type="Pfam" id="PF01261">
    <property type="entry name" value="AP_endonuc_2"/>
    <property type="match status" value="1"/>
</dbReference>
<dbReference type="Gene3D" id="3.20.20.150">
    <property type="entry name" value="Divalent-metal-dependent TIM barrel enzymes"/>
    <property type="match status" value="1"/>
</dbReference>